<reference evidence="3" key="1">
    <citation type="submission" date="2023-03" db="EMBL/GenBank/DDBJ databases">
        <authorList>
            <person name="Julca I."/>
        </authorList>
    </citation>
    <scope>NUCLEOTIDE SEQUENCE</scope>
</reference>
<sequence>MVPVSAEIPAQMDRSTEDRKEPKRSKLSEPNPENRDDLISNLPDTILCHILSFLPTKYAVGTSILSSKWKNLFTLISNLNLDFDDSLVLHHPNGGTNLKEEVESEPEEENENSFTDFVGGVLKRLLQNSARIHEFNLICDKKFKDDCVATWIRSAVMLSVQSVCLNASIRDSSQLFASLSGCTSLLELYLVGTSILKIPSVKFPNLKILFLAYARFPVDKPVELLFDGCHVLEALVWSHCSIVTDNFRICMPLLNNLIIRSCFITSTVVIDAPKLDYLHYLGILAESHSFVRNFDRLYCLELHVIPLSRLLEAYDEELHGSSGYGYMNLSEIFTTCFGVEILQLGHFTIEALDHLSLPMPKFCNLKSLKLGGMGMAGWRTLGSLLENSPNLETLVIREGFDMYDEGFASFLSSLNGVPYCLSSSMKQIEIGAFKGQEDEINLIEYFLQKGKVLEKLLFNCDFDWGKNFDVLKRIIVGSIKINPRLKL</sequence>
<dbReference type="InterPro" id="IPR053781">
    <property type="entry name" value="F-box_AtFBL13-like"/>
</dbReference>
<name>A0AAV1C4Y8_OLDCO</name>
<dbReference type="InterPro" id="IPR036047">
    <property type="entry name" value="F-box-like_dom_sf"/>
</dbReference>
<dbReference type="PANTHER" id="PTHR31293:SF12">
    <property type="entry name" value="RNI-LIKE SUPERFAMILY PROTEIN"/>
    <property type="match status" value="1"/>
</dbReference>
<accession>A0AAV1C4Y8</accession>
<evidence type="ECO:0000256" key="1">
    <source>
        <dbReference type="SAM" id="MobiDB-lite"/>
    </source>
</evidence>
<dbReference type="InterPro" id="IPR032675">
    <property type="entry name" value="LRR_dom_sf"/>
</dbReference>
<dbReference type="SUPFAM" id="SSF81383">
    <property type="entry name" value="F-box domain"/>
    <property type="match status" value="1"/>
</dbReference>
<evidence type="ECO:0000313" key="3">
    <source>
        <dbReference type="EMBL" id="CAI9090586.1"/>
    </source>
</evidence>
<dbReference type="PROSITE" id="PS50181">
    <property type="entry name" value="FBOX"/>
    <property type="match status" value="1"/>
</dbReference>
<dbReference type="Proteomes" id="UP001161247">
    <property type="component" value="Chromosome 1"/>
</dbReference>
<organism evidence="3 4">
    <name type="scientific">Oldenlandia corymbosa var. corymbosa</name>
    <dbReference type="NCBI Taxonomy" id="529605"/>
    <lineage>
        <taxon>Eukaryota</taxon>
        <taxon>Viridiplantae</taxon>
        <taxon>Streptophyta</taxon>
        <taxon>Embryophyta</taxon>
        <taxon>Tracheophyta</taxon>
        <taxon>Spermatophyta</taxon>
        <taxon>Magnoliopsida</taxon>
        <taxon>eudicotyledons</taxon>
        <taxon>Gunneridae</taxon>
        <taxon>Pentapetalae</taxon>
        <taxon>asterids</taxon>
        <taxon>lamiids</taxon>
        <taxon>Gentianales</taxon>
        <taxon>Rubiaceae</taxon>
        <taxon>Rubioideae</taxon>
        <taxon>Spermacoceae</taxon>
        <taxon>Hedyotis-Oldenlandia complex</taxon>
        <taxon>Oldenlandia</taxon>
    </lineage>
</organism>
<dbReference type="Gene3D" id="3.80.10.10">
    <property type="entry name" value="Ribonuclease Inhibitor"/>
    <property type="match status" value="2"/>
</dbReference>
<evidence type="ECO:0000259" key="2">
    <source>
        <dbReference type="PROSITE" id="PS50181"/>
    </source>
</evidence>
<dbReference type="InterPro" id="IPR001810">
    <property type="entry name" value="F-box_dom"/>
</dbReference>
<feature type="domain" description="F-box" evidence="2">
    <location>
        <begin position="36"/>
        <end position="86"/>
    </location>
</feature>
<proteinExistence type="predicted"/>
<dbReference type="PANTHER" id="PTHR31293">
    <property type="entry name" value="RNI-LIKE SUPERFAMILY PROTEIN"/>
    <property type="match status" value="1"/>
</dbReference>
<dbReference type="EMBL" id="OX459118">
    <property type="protein sequence ID" value="CAI9090586.1"/>
    <property type="molecule type" value="Genomic_DNA"/>
</dbReference>
<dbReference type="InterPro" id="IPR055411">
    <property type="entry name" value="LRR_FXL15/At3g58940/PEG3-like"/>
</dbReference>
<dbReference type="InterPro" id="IPR055294">
    <property type="entry name" value="FBL60-like"/>
</dbReference>
<dbReference type="CDD" id="cd22160">
    <property type="entry name" value="F-box_AtFBL13-like"/>
    <property type="match status" value="1"/>
</dbReference>
<dbReference type="SUPFAM" id="SSF52047">
    <property type="entry name" value="RNI-like"/>
    <property type="match status" value="1"/>
</dbReference>
<feature type="compositionally biased region" description="Basic and acidic residues" evidence="1">
    <location>
        <begin position="14"/>
        <end position="38"/>
    </location>
</feature>
<dbReference type="Gene3D" id="1.20.1280.50">
    <property type="match status" value="1"/>
</dbReference>
<keyword evidence="4" id="KW-1185">Reference proteome</keyword>
<dbReference type="AlphaFoldDB" id="A0AAV1C4Y8"/>
<dbReference type="Pfam" id="PF00646">
    <property type="entry name" value="F-box"/>
    <property type="match status" value="1"/>
</dbReference>
<dbReference type="InterPro" id="IPR006566">
    <property type="entry name" value="FBD"/>
</dbReference>
<dbReference type="Pfam" id="PF08387">
    <property type="entry name" value="FBD"/>
    <property type="match status" value="1"/>
</dbReference>
<protein>
    <submittedName>
        <fullName evidence="3">OLC1v1025388C1</fullName>
    </submittedName>
</protein>
<feature type="region of interest" description="Disordered" evidence="1">
    <location>
        <begin position="1"/>
        <end position="38"/>
    </location>
</feature>
<dbReference type="Pfam" id="PF24758">
    <property type="entry name" value="LRR_At5g56370"/>
    <property type="match status" value="1"/>
</dbReference>
<gene>
    <name evidence="3" type="ORF">OLC1_LOCUS2715</name>
</gene>
<evidence type="ECO:0000313" key="4">
    <source>
        <dbReference type="Proteomes" id="UP001161247"/>
    </source>
</evidence>